<reference evidence="2" key="1">
    <citation type="submission" date="2023-06" db="EMBL/GenBank/DDBJ databases">
        <title>Comparative genomics of Bacillaceae isolates and their secondary metabolite potential.</title>
        <authorList>
            <person name="Song L."/>
            <person name="Nielsen L.J."/>
            <person name="Mohite O."/>
            <person name="Xu X."/>
            <person name="Weber T."/>
            <person name="Kovacs A.T."/>
        </authorList>
    </citation>
    <scope>NUCLEOTIDE SEQUENCE</scope>
    <source>
        <strain evidence="2">G1S1</strain>
    </source>
</reference>
<organism evidence="2 3">
    <name type="scientific">Peribacillus frigoritolerans</name>
    <dbReference type="NCBI Taxonomy" id="450367"/>
    <lineage>
        <taxon>Bacteria</taxon>
        <taxon>Bacillati</taxon>
        <taxon>Bacillota</taxon>
        <taxon>Bacilli</taxon>
        <taxon>Bacillales</taxon>
        <taxon>Bacillaceae</taxon>
        <taxon>Peribacillus</taxon>
    </lineage>
</organism>
<gene>
    <name evidence="2" type="ORF">QUF85_24005</name>
</gene>
<keyword evidence="1" id="KW-0472">Membrane</keyword>
<keyword evidence="1" id="KW-0812">Transmembrane</keyword>
<proteinExistence type="predicted"/>
<accession>A0AAJ1QR70</accession>
<keyword evidence="1" id="KW-1133">Transmembrane helix</keyword>
<dbReference type="AlphaFoldDB" id="A0AAJ1QR70"/>
<feature type="transmembrane region" description="Helical" evidence="1">
    <location>
        <begin position="12"/>
        <end position="28"/>
    </location>
</feature>
<protein>
    <submittedName>
        <fullName evidence="2">Uncharacterized protein</fullName>
    </submittedName>
</protein>
<name>A0AAJ1QR70_9BACI</name>
<evidence type="ECO:0000313" key="2">
    <source>
        <dbReference type="EMBL" id="MDM5286355.1"/>
    </source>
</evidence>
<evidence type="ECO:0000256" key="1">
    <source>
        <dbReference type="SAM" id="Phobius"/>
    </source>
</evidence>
<evidence type="ECO:0000313" key="3">
    <source>
        <dbReference type="Proteomes" id="UP001238973"/>
    </source>
</evidence>
<comment type="caution">
    <text evidence="2">The sequence shown here is derived from an EMBL/GenBank/DDBJ whole genome shotgun (WGS) entry which is preliminary data.</text>
</comment>
<sequence length="159" mass="18430">MGDIYKSKKTVLIIALGIICIVIFINLLKKDLWDVNEVLLKEEVLSIEHSVETINLLEVTPFDWDVVYSFPPYTPKDTIYETVGYKWDTISETVNEGMNQIVFLKDGKVVCYLYGYPENNGYGISFDLENNKDVGYMFNSKDDLNFQVERRNSVVYLRS</sequence>
<dbReference type="Proteomes" id="UP001238973">
    <property type="component" value="Unassembled WGS sequence"/>
</dbReference>
<dbReference type="EMBL" id="JAUCFI010000003">
    <property type="protein sequence ID" value="MDM5286355.1"/>
    <property type="molecule type" value="Genomic_DNA"/>
</dbReference>
<dbReference type="RefSeq" id="WP_289350965.1">
    <property type="nucleotide sequence ID" value="NZ_JAUCFI010000003.1"/>
</dbReference>